<evidence type="ECO:0000259" key="2">
    <source>
        <dbReference type="Pfam" id="PF08387"/>
    </source>
</evidence>
<feature type="region of interest" description="Disordered" evidence="1">
    <location>
        <begin position="1"/>
        <end position="29"/>
    </location>
</feature>
<keyword evidence="4" id="KW-1185">Reference proteome</keyword>
<protein>
    <recommendedName>
        <fullName evidence="2">FBD domain-containing protein</fullName>
    </recommendedName>
</protein>
<dbReference type="Pfam" id="PF08387">
    <property type="entry name" value="FBD"/>
    <property type="match status" value="1"/>
</dbReference>
<dbReference type="Proteomes" id="UP001168877">
    <property type="component" value="Unassembled WGS sequence"/>
</dbReference>
<organism evidence="3 4">
    <name type="scientific">Acer saccharum</name>
    <name type="common">Sugar maple</name>
    <dbReference type="NCBI Taxonomy" id="4024"/>
    <lineage>
        <taxon>Eukaryota</taxon>
        <taxon>Viridiplantae</taxon>
        <taxon>Streptophyta</taxon>
        <taxon>Embryophyta</taxon>
        <taxon>Tracheophyta</taxon>
        <taxon>Spermatophyta</taxon>
        <taxon>Magnoliopsida</taxon>
        <taxon>eudicotyledons</taxon>
        <taxon>Gunneridae</taxon>
        <taxon>Pentapetalae</taxon>
        <taxon>rosids</taxon>
        <taxon>malvids</taxon>
        <taxon>Sapindales</taxon>
        <taxon>Sapindaceae</taxon>
        <taxon>Hippocastanoideae</taxon>
        <taxon>Acereae</taxon>
        <taxon>Acer</taxon>
    </lineage>
</organism>
<evidence type="ECO:0000256" key="1">
    <source>
        <dbReference type="SAM" id="MobiDB-lite"/>
    </source>
</evidence>
<sequence>MKVVTPNNDGPVHLGTVTSTSKDTTPDRNSAGEWAHLVDEDVEDLPLDRFFYFESEKFPSCLLLHVKEIKMICMMGDLDELEVMRYLSKNSKVLKRFSVAFTRNIDSKIKKYLQHQISRFPRGFDLLEVEF</sequence>
<proteinExistence type="predicted"/>
<evidence type="ECO:0000313" key="3">
    <source>
        <dbReference type="EMBL" id="KAK0571018.1"/>
    </source>
</evidence>
<reference evidence="3" key="2">
    <citation type="submission" date="2023-06" db="EMBL/GenBank/DDBJ databases">
        <authorList>
            <person name="Swenson N.G."/>
            <person name="Wegrzyn J.L."/>
            <person name="Mcevoy S.L."/>
        </authorList>
    </citation>
    <scope>NUCLEOTIDE SEQUENCE</scope>
    <source>
        <strain evidence="3">NS2018</strain>
        <tissue evidence="3">Leaf</tissue>
    </source>
</reference>
<accession>A0AA39VAV2</accession>
<dbReference type="InterPro" id="IPR006566">
    <property type="entry name" value="FBD"/>
</dbReference>
<evidence type="ECO:0000313" key="4">
    <source>
        <dbReference type="Proteomes" id="UP001168877"/>
    </source>
</evidence>
<dbReference type="EMBL" id="JAUESC010000388">
    <property type="protein sequence ID" value="KAK0571018.1"/>
    <property type="molecule type" value="Genomic_DNA"/>
</dbReference>
<name>A0AA39VAV2_ACESA</name>
<feature type="domain" description="FBD" evidence="2">
    <location>
        <begin position="58"/>
        <end position="97"/>
    </location>
</feature>
<comment type="caution">
    <text evidence="3">The sequence shown here is derived from an EMBL/GenBank/DDBJ whole genome shotgun (WGS) entry which is preliminary data.</text>
</comment>
<gene>
    <name evidence="3" type="ORF">LWI29_009927</name>
</gene>
<reference evidence="3" key="1">
    <citation type="journal article" date="2022" name="Plant J.">
        <title>Strategies of tolerance reflected in two North American maple genomes.</title>
        <authorList>
            <person name="McEvoy S.L."/>
            <person name="Sezen U.U."/>
            <person name="Trouern-Trend A."/>
            <person name="McMahon S.M."/>
            <person name="Schaberg P.G."/>
            <person name="Yang J."/>
            <person name="Wegrzyn J.L."/>
            <person name="Swenson N.G."/>
        </authorList>
    </citation>
    <scope>NUCLEOTIDE SEQUENCE</scope>
    <source>
        <strain evidence="3">NS2018</strain>
    </source>
</reference>
<dbReference type="AlphaFoldDB" id="A0AA39VAV2"/>